<dbReference type="CDD" id="cd06604">
    <property type="entry name" value="GH31_glucosidase_II_MalA"/>
    <property type="match status" value="1"/>
</dbReference>
<dbReference type="InterPro" id="IPR048395">
    <property type="entry name" value="Glyco_hydro_31_C"/>
</dbReference>
<reference evidence="10 11" key="1">
    <citation type="submission" date="2017-08" db="EMBL/GenBank/DDBJ databases">
        <title>The whole genome shortgun sequences of strain Leeuwenhoekiella nanhaiensis G18 from the South China Sea.</title>
        <authorList>
            <person name="Liu Q."/>
        </authorList>
    </citation>
    <scope>NUCLEOTIDE SEQUENCE [LARGE SCALE GENOMIC DNA]</scope>
    <source>
        <strain evidence="10 11">G18</strain>
    </source>
</reference>
<dbReference type="InterPro" id="IPR000322">
    <property type="entry name" value="Glyco_hydro_31_TIM"/>
</dbReference>
<keyword evidence="3 4" id="KW-0326">Glycosidase</keyword>
<evidence type="ECO:0000259" key="7">
    <source>
        <dbReference type="Pfam" id="PF13802"/>
    </source>
</evidence>
<evidence type="ECO:0000313" key="11">
    <source>
        <dbReference type="Proteomes" id="UP000229433"/>
    </source>
</evidence>
<keyword evidence="2 4" id="KW-0378">Hydrolase</keyword>
<sequence>MKKFTLLYILALTACLPAVFAQSSSLAESGVAVFYPADFDSINTLPSLAIIKDLPKRDSLPGDWAIKPEFVTQDGKTSVHFDLNANIDLYGTGEVIGDLRRNGADVTLWNTDNYEYGKFDGKQLYQAHPWVLGVRPDGSAFGILADNSWRQEIRLDVGVDIISEGPAFRVIVIEKNSPQEVMKSLADLTGKMEMPPLWALGYQQSRYSYFPDTNVKELADGFRSRNIPADVIWMDIDYMDGFRVFTFDPEGFPDPKSLNDYLHAQDFKSVYMIDPGVKQDSLYSVYQEGSAGNHWVLDSLGKEYNGEVWPGQVAFPDYTRPETQKWWASLYTDFMNLGIDGVWNDMNEPAVFDGPGGSMPDHNIHRGGGDLPKDIHLRYHNVYGLLMVRSSREGIIDVNPDKRPFVLSRANYIGGQRYAATWTGDNSATWDNLKMSIPMSINLSLSGQPFNGPDIGGFTKSPSADLFGNWIALGAYYPFSRNHTSNETEPQEPWAFGEEIENVARTAINRRYRLLPYLYTLFHEAATTGMPIMRPTFFADIEDENLREEQQSFLLGENLLIIPRWAEDVQMPEGDWQQIPFEETDDTYQAIVKLRDGAIVPMGPVIQSTEDYSTAKMTLLINTDENGHATGSLYDDAGEGFEYQNGEFAELKFTAKQKGNKKVNVKIEQVAGAQKAAREFRIALVKDNQIIYSDWSSDDELTLKF</sequence>
<dbReference type="InterPro" id="IPR033403">
    <property type="entry name" value="DUF5110"/>
</dbReference>
<accession>A0A2G1VW80</accession>
<name>A0A2G1VW80_9FLAO</name>
<organism evidence="10 11">
    <name type="scientific">Leeuwenhoekiella nanhaiensis</name>
    <dbReference type="NCBI Taxonomy" id="1655491"/>
    <lineage>
        <taxon>Bacteria</taxon>
        <taxon>Pseudomonadati</taxon>
        <taxon>Bacteroidota</taxon>
        <taxon>Flavobacteriia</taxon>
        <taxon>Flavobacteriales</taxon>
        <taxon>Flavobacteriaceae</taxon>
        <taxon>Leeuwenhoekiella</taxon>
    </lineage>
</organism>
<keyword evidence="5" id="KW-0732">Signal</keyword>
<comment type="caution">
    <text evidence="10">The sequence shown here is derived from an EMBL/GenBank/DDBJ whole genome shotgun (WGS) entry which is preliminary data.</text>
</comment>
<dbReference type="Gene3D" id="3.20.20.80">
    <property type="entry name" value="Glycosidases"/>
    <property type="match status" value="1"/>
</dbReference>
<dbReference type="PANTHER" id="PTHR22762:SF120">
    <property type="entry name" value="HETEROGLYCAN GLUCOSIDASE 1"/>
    <property type="match status" value="1"/>
</dbReference>
<evidence type="ECO:0000256" key="5">
    <source>
        <dbReference type="SAM" id="SignalP"/>
    </source>
</evidence>
<dbReference type="PROSITE" id="PS51257">
    <property type="entry name" value="PROKAR_LIPOPROTEIN"/>
    <property type="match status" value="1"/>
</dbReference>
<dbReference type="GO" id="GO:0004553">
    <property type="term" value="F:hydrolase activity, hydrolyzing O-glycosyl compounds"/>
    <property type="evidence" value="ECO:0007669"/>
    <property type="project" value="InterPro"/>
</dbReference>
<evidence type="ECO:0000256" key="2">
    <source>
        <dbReference type="ARBA" id="ARBA00022801"/>
    </source>
</evidence>
<dbReference type="Gene3D" id="2.60.40.1760">
    <property type="entry name" value="glycosyl hydrolase (family 31)"/>
    <property type="match status" value="1"/>
</dbReference>
<evidence type="ECO:0000256" key="3">
    <source>
        <dbReference type="ARBA" id="ARBA00023295"/>
    </source>
</evidence>
<feature type="signal peptide" evidence="5">
    <location>
        <begin position="1"/>
        <end position="21"/>
    </location>
</feature>
<dbReference type="RefSeq" id="WP_099644520.1">
    <property type="nucleotide sequence ID" value="NZ_KZ319287.1"/>
</dbReference>
<feature type="domain" description="Glycosyl hydrolase family 31 C-terminal" evidence="9">
    <location>
        <begin position="529"/>
        <end position="579"/>
    </location>
</feature>
<dbReference type="Pfam" id="PF17137">
    <property type="entry name" value="DUF5110"/>
    <property type="match status" value="1"/>
</dbReference>
<dbReference type="OrthoDB" id="176168at2"/>
<dbReference type="Gene3D" id="2.60.40.1180">
    <property type="entry name" value="Golgi alpha-mannosidase II"/>
    <property type="match status" value="2"/>
</dbReference>
<feature type="chain" id="PRO_5013921650" evidence="5">
    <location>
        <begin position="22"/>
        <end position="705"/>
    </location>
</feature>
<dbReference type="GO" id="GO:0030246">
    <property type="term" value="F:carbohydrate binding"/>
    <property type="evidence" value="ECO:0007669"/>
    <property type="project" value="InterPro"/>
</dbReference>
<dbReference type="SUPFAM" id="SSF51445">
    <property type="entry name" value="(Trans)glycosidases"/>
    <property type="match status" value="1"/>
</dbReference>
<evidence type="ECO:0000313" key="10">
    <source>
        <dbReference type="EMBL" id="PHQ30981.1"/>
    </source>
</evidence>
<dbReference type="InterPro" id="IPR013780">
    <property type="entry name" value="Glyco_hydro_b"/>
</dbReference>
<dbReference type="InterPro" id="IPR011013">
    <property type="entry name" value="Gal_mutarotase_sf_dom"/>
</dbReference>
<evidence type="ECO:0000259" key="9">
    <source>
        <dbReference type="Pfam" id="PF21365"/>
    </source>
</evidence>
<feature type="domain" description="DUF5110" evidence="8">
    <location>
        <begin position="617"/>
        <end position="685"/>
    </location>
</feature>
<dbReference type="SUPFAM" id="SSF51011">
    <property type="entry name" value="Glycosyl hydrolase domain"/>
    <property type="match status" value="1"/>
</dbReference>
<dbReference type="Pfam" id="PF13802">
    <property type="entry name" value="Gal_mutarotas_2"/>
    <property type="match status" value="1"/>
</dbReference>
<dbReference type="CDD" id="cd14752">
    <property type="entry name" value="GH31_N"/>
    <property type="match status" value="1"/>
</dbReference>
<dbReference type="Pfam" id="PF21365">
    <property type="entry name" value="Glyco_hydro_31_3rd"/>
    <property type="match status" value="1"/>
</dbReference>
<dbReference type="InterPro" id="IPR025887">
    <property type="entry name" value="Glyco_hydro_31_N_dom"/>
</dbReference>
<comment type="similarity">
    <text evidence="1 4">Belongs to the glycosyl hydrolase 31 family.</text>
</comment>
<protein>
    <submittedName>
        <fullName evidence="10">Alpha-glucosidase</fullName>
    </submittedName>
</protein>
<keyword evidence="11" id="KW-1185">Reference proteome</keyword>
<dbReference type="InterPro" id="IPR017853">
    <property type="entry name" value="GH"/>
</dbReference>
<dbReference type="AlphaFoldDB" id="A0A2G1VW80"/>
<dbReference type="PROSITE" id="PS00129">
    <property type="entry name" value="GLYCOSYL_HYDROL_F31_1"/>
    <property type="match status" value="1"/>
</dbReference>
<evidence type="ECO:0000259" key="6">
    <source>
        <dbReference type="Pfam" id="PF01055"/>
    </source>
</evidence>
<evidence type="ECO:0000256" key="1">
    <source>
        <dbReference type="ARBA" id="ARBA00007806"/>
    </source>
</evidence>
<proteinExistence type="inferred from homology"/>
<dbReference type="Pfam" id="PF01055">
    <property type="entry name" value="Glyco_hydro_31_2nd"/>
    <property type="match status" value="1"/>
</dbReference>
<dbReference type="EMBL" id="NQXA01000001">
    <property type="protein sequence ID" value="PHQ30981.1"/>
    <property type="molecule type" value="Genomic_DNA"/>
</dbReference>
<dbReference type="PANTHER" id="PTHR22762">
    <property type="entry name" value="ALPHA-GLUCOSIDASE"/>
    <property type="match status" value="1"/>
</dbReference>
<dbReference type="GO" id="GO:0005975">
    <property type="term" value="P:carbohydrate metabolic process"/>
    <property type="evidence" value="ECO:0007669"/>
    <property type="project" value="InterPro"/>
</dbReference>
<feature type="domain" description="Glycoside hydrolase family 31 TIM barrel" evidence="6">
    <location>
        <begin position="193"/>
        <end position="521"/>
    </location>
</feature>
<dbReference type="InterPro" id="IPR030458">
    <property type="entry name" value="Glyco_hydro_31_AS"/>
</dbReference>
<gene>
    <name evidence="10" type="ORF">CJ305_01785</name>
</gene>
<dbReference type="SUPFAM" id="SSF74650">
    <property type="entry name" value="Galactose mutarotase-like"/>
    <property type="match status" value="1"/>
</dbReference>
<feature type="domain" description="Glycoside hydrolase family 31 N-terminal" evidence="7">
    <location>
        <begin position="73"/>
        <end position="152"/>
    </location>
</feature>
<evidence type="ECO:0000259" key="8">
    <source>
        <dbReference type="Pfam" id="PF17137"/>
    </source>
</evidence>
<evidence type="ECO:0000256" key="4">
    <source>
        <dbReference type="RuleBase" id="RU361185"/>
    </source>
</evidence>
<dbReference type="Proteomes" id="UP000229433">
    <property type="component" value="Unassembled WGS sequence"/>
</dbReference>